<evidence type="ECO:0000256" key="5">
    <source>
        <dbReference type="PIRSR" id="PIRSR018250-3"/>
    </source>
</evidence>
<dbReference type="GO" id="GO:0005737">
    <property type="term" value="C:cytoplasm"/>
    <property type="evidence" value="ECO:0007669"/>
    <property type="project" value="TreeGrafter"/>
</dbReference>
<dbReference type="PIRSF" id="PIRSF018250">
    <property type="entry name" value="Saccharopine_DH_Lys"/>
    <property type="match status" value="1"/>
</dbReference>
<dbReference type="RefSeq" id="WP_111600422.1">
    <property type="nucleotide sequence ID" value="NZ_QLLL01000015.1"/>
</dbReference>
<dbReference type="GO" id="GO:0019878">
    <property type="term" value="P:lysine biosynthetic process via aminoadipic acid"/>
    <property type="evidence" value="ECO:0007669"/>
    <property type="project" value="TreeGrafter"/>
</dbReference>
<dbReference type="EMBL" id="QLLL01000015">
    <property type="protein sequence ID" value="RAI97538.1"/>
    <property type="molecule type" value="Genomic_DNA"/>
</dbReference>
<feature type="domain" description="Alanine dehydrogenase/pyridine nucleotide transhydrogenase N-terminal" evidence="6">
    <location>
        <begin position="8"/>
        <end position="140"/>
    </location>
</feature>
<dbReference type="PANTHER" id="PTHR11133:SF23">
    <property type="entry name" value="SACCHAROPINE DEHYDROGENASE [NAD(+), L-LYSINE-FORMING]"/>
    <property type="match status" value="1"/>
</dbReference>
<evidence type="ECO:0000256" key="3">
    <source>
        <dbReference type="ARBA" id="ARBA00023027"/>
    </source>
</evidence>
<dbReference type="InterPro" id="IPR051168">
    <property type="entry name" value="AASS"/>
</dbReference>
<comment type="caution">
    <text evidence="7">The sequence shown here is derived from an EMBL/GenBank/DDBJ whole genome shotgun (WGS) entry which is preliminary data.</text>
</comment>
<evidence type="ECO:0000256" key="1">
    <source>
        <dbReference type="ARBA" id="ARBA00005689"/>
    </source>
</evidence>
<feature type="active site" description="Proton donor" evidence="4">
    <location>
        <position position="94"/>
    </location>
</feature>
<organism evidence="7 8">
    <name type="scientific">Chitinophaga skermanii</name>
    <dbReference type="NCBI Taxonomy" id="331697"/>
    <lineage>
        <taxon>Bacteria</taxon>
        <taxon>Pseudomonadati</taxon>
        <taxon>Bacteroidota</taxon>
        <taxon>Chitinophagia</taxon>
        <taxon>Chitinophagales</taxon>
        <taxon>Chitinophagaceae</taxon>
        <taxon>Chitinophaga</taxon>
    </lineage>
</organism>
<comment type="similarity">
    <text evidence="1">Belongs to the AlaDH/PNT family.</text>
</comment>
<reference evidence="7 8" key="1">
    <citation type="submission" date="2018-06" db="EMBL/GenBank/DDBJ databases">
        <title>Genomic Encyclopedia of Archaeal and Bacterial Type Strains, Phase II (KMG-II): from individual species to whole genera.</title>
        <authorList>
            <person name="Goeker M."/>
        </authorList>
    </citation>
    <scope>NUCLEOTIDE SEQUENCE [LARGE SCALE GENOMIC DNA]</scope>
    <source>
        <strain evidence="7 8">DSM 23857</strain>
    </source>
</reference>
<dbReference type="InterPro" id="IPR027281">
    <property type="entry name" value="Lys1"/>
</dbReference>
<accession>A0A327PZH8</accession>
<sequence length="404" mass="45825">MSTSINIGLIREEKVPGDNRVAFTPQQCLWISTHYPHIAVTVQPSPRRCFSDDEYRALGITVAEDLSHCDILLGIKEVPKEKLLAGKTYLFFSHTKKQQPQNQLMLQEIIKKNITLIDYECLVHNDGQRILGFGFFAGVVGAHNGLLAYGDRTKTFSFKRVHECKDFQALITTYFGVKLPPVKIVITGSGRVAAGSLEVMGLLGIKYVTPDEFLINNYSYPVYTQLKAGELYLRKSDKTYSREDFHNNPGAYECKFLPFVTAADVLMNGIYWDKNIEPLFTWADLQKENFRIQVIADITDDQNGSIPCNLGDTTIEEPVYGVHRFNQQKTADHFDPESVTMMCVGNLPNELPRDASQYFGDQLMKYVFDELLAPQSDMVHKATIVDKGELTERYHYMAEYAGLK</sequence>
<dbReference type="OrthoDB" id="1141481at2"/>
<feature type="binding site" evidence="5">
    <location>
        <position position="271"/>
    </location>
    <ligand>
        <name>NAD(+)</name>
        <dbReference type="ChEBI" id="CHEBI:57540"/>
    </ligand>
</feature>
<dbReference type="SUPFAM" id="SSF52283">
    <property type="entry name" value="Formate/glycerate dehydrogenase catalytic domain-like"/>
    <property type="match status" value="1"/>
</dbReference>
<keyword evidence="3 5" id="KW-0520">NAD</keyword>
<feature type="binding site" evidence="5">
    <location>
        <position position="239"/>
    </location>
    <ligand>
        <name>NAD(+)</name>
        <dbReference type="ChEBI" id="CHEBI:57540"/>
    </ligand>
</feature>
<feature type="binding site" evidence="5">
    <location>
        <begin position="190"/>
        <end position="191"/>
    </location>
    <ligand>
        <name>NAD(+)</name>
        <dbReference type="ChEBI" id="CHEBI:57540"/>
    </ligand>
</feature>
<dbReference type="CDD" id="cd05199">
    <property type="entry name" value="SDH_like"/>
    <property type="match status" value="1"/>
</dbReference>
<evidence type="ECO:0000256" key="4">
    <source>
        <dbReference type="PIRSR" id="PIRSR018250-1"/>
    </source>
</evidence>
<dbReference type="InterPro" id="IPR007886">
    <property type="entry name" value="AlaDH/PNT_N"/>
</dbReference>
<name>A0A327PZH8_9BACT</name>
<dbReference type="SMART" id="SM01003">
    <property type="entry name" value="AlaDh_PNT_N"/>
    <property type="match status" value="1"/>
</dbReference>
<keyword evidence="2" id="KW-0560">Oxidoreductase</keyword>
<dbReference type="Pfam" id="PF05222">
    <property type="entry name" value="AlaDh_PNT_N"/>
    <property type="match status" value="1"/>
</dbReference>
<dbReference type="Gene3D" id="3.40.50.720">
    <property type="entry name" value="NAD(P)-binding Rossmann-like Domain"/>
    <property type="match status" value="2"/>
</dbReference>
<evidence type="ECO:0000313" key="8">
    <source>
        <dbReference type="Proteomes" id="UP000249547"/>
    </source>
</evidence>
<dbReference type="AlphaFoldDB" id="A0A327PZH8"/>
<feature type="active site" description="Proton acceptor" evidence="4">
    <location>
        <position position="76"/>
    </location>
</feature>
<dbReference type="PANTHER" id="PTHR11133">
    <property type="entry name" value="SACCHAROPINE DEHYDROGENASE"/>
    <property type="match status" value="1"/>
</dbReference>
<gene>
    <name evidence="7" type="ORF">LX64_05045</name>
</gene>
<keyword evidence="8" id="KW-1185">Reference proteome</keyword>
<evidence type="ECO:0000259" key="6">
    <source>
        <dbReference type="SMART" id="SM01003"/>
    </source>
</evidence>
<protein>
    <submittedName>
        <fullName evidence="7">Alanine dehydrogenase</fullName>
    </submittedName>
</protein>
<dbReference type="Proteomes" id="UP000249547">
    <property type="component" value="Unassembled WGS sequence"/>
</dbReference>
<evidence type="ECO:0000313" key="7">
    <source>
        <dbReference type="EMBL" id="RAI97538.1"/>
    </source>
</evidence>
<proteinExistence type="inferred from homology"/>
<dbReference type="GO" id="GO:0004754">
    <property type="term" value="F:saccharopine dehydrogenase (NAD+, L-lysine-forming) activity"/>
    <property type="evidence" value="ECO:0007669"/>
    <property type="project" value="InterPro"/>
</dbReference>
<evidence type="ECO:0000256" key="2">
    <source>
        <dbReference type="ARBA" id="ARBA00023002"/>
    </source>
</evidence>